<dbReference type="InterPro" id="IPR000572">
    <property type="entry name" value="OxRdtase_Mopterin-bd_dom"/>
</dbReference>
<dbReference type="PANTHER" id="PTHR43032">
    <property type="entry name" value="PROTEIN-METHIONINE-SULFOXIDE REDUCTASE"/>
    <property type="match status" value="1"/>
</dbReference>
<protein>
    <submittedName>
        <fullName evidence="2">Molybdopterin-dependent oxidoreductase</fullName>
    </submittedName>
</protein>
<dbReference type="SUPFAM" id="SSF56524">
    <property type="entry name" value="Oxidoreductase molybdopterin-binding domain"/>
    <property type="match status" value="1"/>
</dbReference>
<accession>A0A975HGI8</accession>
<feature type="domain" description="Oxidoreductase molybdopterin-binding" evidence="1">
    <location>
        <begin position="79"/>
        <end position="217"/>
    </location>
</feature>
<dbReference type="PANTHER" id="PTHR43032:SF2">
    <property type="entry name" value="BLL0505 PROTEIN"/>
    <property type="match status" value="1"/>
</dbReference>
<dbReference type="GO" id="GO:0016491">
    <property type="term" value="F:oxidoreductase activity"/>
    <property type="evidence" value="ECO:0007669"/>
    <property type="project" value="InterPro"/>
</dbReference>
<dbReference type="PRINTS" id="PR00407">
    <property type="entry name" value="EUMOPTERIN"/>
</dbReference>
<proteinExistence type="predicted"/>
<dbReference type="Proteomes" id="UP000664914">
    <property type="component" value="Chromosome"/>
</dbReference>
<dbReference type="Gene3D" id="3.90.420.10">
    <property type="entry name" value="Oxidoreductase, molybdopterin-binding domain"/>
    <property type="match status" value="1"/>
</dbReference>
<dbReference type="InterPro" id="IPR036374">
    <property type="entry name" value="OxRdtase_Mopterin-bd_sf"/>
</dbReference>
<dbReference type="InterPro" id="IPR008335">
    <property type="entry name" value="Mopterin_OxRdtase_euk"/>
</dbReference>
<dbReference type="Pfam" id="PF00174">
    <property type="entry name" value="Oxidored_molyb"/>
    <property type="match status" value="1"/>
</dbReference>
<evidence type="ECO:0000313" key="2">
    <source>
        <dbReference type="EMBL" id="QTH24523.1"/>
    </source>
</evidence>
<sequence length="241" mass="27183">MAAAGGFSLLGLGVRGFPFPIRNPRDAGEALAWRGQEMLLASQPLVREYASDQISREFPVNGTMPSHERYRRLLETGFRDWALRVDGLVARPLSLSLPQLRALPLRSQITQHNCDEGWSAIGQWTGVPLRHILAMAGLRPQARYVVFHCMDVMDVDKRPYYESLDLLNATHPQTILAHAMNGQALAPEHGAPLRLRVELQIGYKNAKWLDRIEVTDSLNRYGKGRGGWWEDFDNAPWFAGQ</sequence>
<reference evidence="2" key="1">
    <citation type="submission" date="2020-07" db="EMBL/GenBank/DDBJ databases">
        <authorList>
            <person name="Camacho E."/>
        </authorList>
    </citation>
    <scope>NUCLEOTIDE SEQUENCE</scope>
    <source>
        <strain evidence="2">MPO218</strain>
    </source>
</reference>
<reference evidence="2" key="2">
    <citation type="submission" date="2021-04" db="EMBL/GenBank/DDBJ databases">
        <title>Isolation and genomic analysis of the ibuprofen-degrading bacterium Sphingomonas strain MPO218.</title>
        <authorList>
            <person name="Aulestia M."/>
            <person name="Flores A."/>
            <person name="Mangas E.L."/>
            <person name="Perez-Pulido A.J."/>
            <person name="Santero E."/>
            <person name="Camacho E.M."/>
        </authorList>
    </citation>
    <scope>NUCLEOTIDE SEQUENCE</scope>
    <source>
        <strain evidence="2">MPO218</strain>
    </source>
</reference>
<gene>
    <name evidence="2" type="ORF">HRJ34_10005</name>
</gene>
<organism evidence="2 3">
    <name type="scientific">Rhizorhabdus wittichii</name>
    <dbReference type="NCBI Taxonomy" id="160791"/>
    <lineage>
        <taxon>Bacteria</taxon>
        <taxon>Pseudomonadati</taxon>
        <taxon>Pseudomonadota</taxon>
        <taxon>Alphaproteobacteria</taxon>
        <taxon>Sphingomonadales</taxon>
        <taxon>Sphingomonadaceae</taxon>
        <taxon>Rhizorhabdus</taxon>
    </lineage>
</organism>
<evidence type="ECO:0000313" key="3">
    <source>
        <dbReference type="Proteomes" id="UP000664914"/>
    </source>
</evidence>
<evidence type="ECO:0000259" key="1">
    <source>
        <dbReference type="Pfam" id="PF00174"/>
    </source>
</evidence>
<dbReference type="AlphaFoldDB" id="A0A975HGI8"/>
<name>A0A975HGI8_9SPHN</name>
<dbReference type="EMBL" id="CP059319">
    <property type="protein sequence ID" value="QTH24523.1"/>
    <property type="molecule type" value="Genomic_DNA"/>
</dbReference>